<dbReference type="Pfam" id="PF00271">
    <property type="entry name" value="Helicase_C"/>
    <property type="match status" value="1"/>
</dbReference>
<evidence type="ECO:0000256" key="4">
    <source>
        <dbReference type="ARBA" id="ARBA00022741"/>
    </source>
</evidence>
<evidence type="ECO:0000256" key="6">
    <source>
        <dbReference type="ARBA" id="ARBA00022806"/>
    </source>
</evidence>
<proteinExistence type="inferred from homology"/>
<comment type="catalytic activity">
    <reaction evidence="11">
        <text>Couples ATP hydrolysis with the unwinding of duplex DNA by translocating in the 3'-5' direction.</text>
        <dbReference type="EC" id="5.6.2.4"/>
    </reaction>
</comment>
<dbReference type="InterPro" id="IPR011545">
    <property type="entry name" value="DEAD/DEAH_box_helicase_dom"/>
</dbReference>
<accession>A0ABT7WCA9</accession>
<feature type="binding site" evidence="11">
    <location>
        <position position="540"/>
    </location>
    <ligand>
        <name>Zn(2+)</name>
        <dbReference type="ChEBI" id="CHEBI:29105"/>
        <label>2</label>
    </ligand>
</feature>
<keyword evidence="6 11" id="KW-0347">Helicase</keyword>
<feature type="domain" description="Helicase ATP-binding" evidence="12">
    <location>
        <begin position="296"/>
        <end position="465"/>
    </location>
</feature>
<keyword evidence="3 11" id="KW-0479">Metal-binding</keyword>
<evidence type="ECO:0000256" key="9">
    <source>
        <dbReference type="ARBA" id="ARBA00023125"/>
    </source>
</evidence>
<dbReference type="InterPro" id="IPR041236">
    <property type="entry name" value="PriA_C"/>
</dbReference>
<keyword evidence="1 11" id="KW-0639">Primosome</keyword>
<feature type="binding site" evidence="11">
    <location>
        <position position="568"/>
    </location>
    <ligand>
        <name>Zn(2+)</name>
        <dbReference type="ChEBI" id="CHEBI:29105"/>
        <label>1</label>
    </ligand>
</feature>
<keyword evidence="10 11" id="KW-0413">Isomerase</keyword>
<feature type="binding site" evidence="11">
    <location>
        <position position="531"/>
    </location>
    <ligand>
        <name>Zn(2+)</name>
        <dbReference type="ChEBI" id="CHEBI:29105"/>
        <label>1</label>
    </ligand>
</feature>
<dbReference type="CDD" id="cd18804">
    <property type="entry name" value="SF2_C_priA"/>
    <property type="match status" value="1"/>
</dbReference>
<organism evidence="13 14">
    <name type="scientific">Robiginitalea aurantiaca</name>
    <dbReference type="NCBI Taxonomy" id="3056915"/>
    <lineage>
        <taxon>Bacteria</taxon>
        <taxon>Pseudomonadati</taxon>
        <taxon>Bacteroidota</taxon>
        <taxon>Flavobacteriia</taxon>
        <taxon>Flavobacteriales</taxon>
        <taxon>Flavobacteriaceae</taxon>
        <taxon>Robiginitalea</taxon>
    </lineage>
</organism>
<dbReference type="Pfam" id="PF18074">
    <property type="entry name" value="PriA_C"/>
    <property type="match status" value="1"/>
</dbReference>
<name>A0ABT7WCA9_9FLAO</name>
<dbReference type="InterPro" id="IPR005259">
    <property type="entry name" value="PriA"/>
</dbReference>
<comment type="function">
    <text evidence="11">Initiates the restart of stalled replication forks, which reloads the replicative helicase on sites other than the origin of replication. Recognizes and binds to abandoned replication forks and remodels them to uncover a helicase loading site. Promotes assembly of the primosome at these replication forks.</text>
</comment>
<dbReference type="Pfam" id="PF17764">
    <property type="entry name" value="PriA_3primeBD"/>
    <property type="match status" value="1"/>
</dbReference>
<comment type="catalytic activity">
    <reaction evidence="11">
        <text>ATP + H2O = ADP + phosphate + H(+)</text>
        <dbReference type="Rhea" id="RHEA:13065"/>
        <dbReference type="ChEBI" id="CHEBI:15377"/>
        <dbReference type="ChEBI" id="CHEBI:15378"/>
        <dbReference type="ChEBI" id="CHEBI:30616"/>
        <dbReference type="ChEBI" id="CHEBI:43474"/>
        <dbReference type="ChEBI" id="CHEBI:456216"/>
        <dbReference type="EC" id="5.6.2.4"/>
    </reaction>
</comment>
<dbReference type="InterPro" id="IPR042115">
    <property type="entry name" value="PriA_3primeBD_sf"/>
</dbReference>
<evidence type="ECO:0000256" key="11">
    <source>
        <dbReference type="HAMAP-Rule" id="MF_00983"/>
    </source>
</evidence>
<evidence type="ECO:0000259" key="12">
    <source>
        <dbReference type="PROSITE" id="PS51192"/>
    </source>
</evidence>
<dbReference type="PROSITE" id="PS51192">
    <property type="entry name" value="HELICASE_ATP_BIND_1"/>
    <property type="match status" value="1"/>
</dbReference>
<feature type="binding site" evidence="11">
    <location>
        <position position="558"/>
    </location>
    <ligand>
        <name>Zn(2+)</name>
        <dbReference type="ChEBI" id="CHEBI:29105"/>
        <label>2</label>
    </ligand>
</feature>
<protein>
    <recommendedName>
        <fullName evidence="11">Replication restart protein PriA</fullName>
    </recommendedName>
    <alternativeName>
        <fullName evidence="11">ATP-dependent DNA helicase PriA</fullName>
        <ecNumber evidence="11">5.6.2.4</ecNumber>
    </alternativeName>
    <alternativeName>
        <fullName evidence="11">DNA 3'-5' helicase PriA</fullName>
    </alternativeName>
</protein>
<dbReference type="Gene3D" id="3.40.50.300">
    <property type="entry name" value="P-loop containing nucleotide triphosphate hydrolases"/>
    <property type="match status" value="2"/>
</dbReference>
<sequence length="821" mass="93900">MDHFIEVLLPIPLARNFTYSIPEEQFGMLRKGMRVAVPFGKSKLYTGLVVELDTDPPTAYEAKEVYQILDEKPLVSALQLRFWKWMASYYMCTLGEVFRTAVPGIFLLESETQVMGDSDWVAEHGTPENPESPESLVLRALEHQKALAISEISSLVERKNALPLVNRMLKAGMIRVQEKLGDGYRPKQVRFLRLHPSFQEEAALEELLRTLSRAPKQTEVLLHLFQLQQGVNKPVKSTELEKQVGTSRSVIKALIDKDILEEYTLTQDRISYSGGEEAQKLAGLNPEQQVALDTIRGFFRESRPVLLYGVTASGKTEVYSHLISEALERGEQVLYLVPEIALTTQLVYRLQQLFTSRVAAFHSRQSQQERAEIWYHLQRAEEKASLILGARSALFLPFKNLGLIIIDEEHENSYKQFDPAPRYHARDAAILMATYWEAPVLLGSATPSVESYHNAKTGKFGLVTIRQRYGGILLPEMELINLADAYRKKQMSGHFSHRLRDAIIETLAQKRQVILFQNRRGFSPIVECMSCGHVPGCPNCDVSLTYHQQRRQLRCHYCGFNRPLETECQACGNTNLDTKGLGTEQVTAELAELFPETRASRMDLDTTRGKHAFSRIIEGFEAQEIQVLVGTQMVTKGLDFGNVGLVGIMNADTLLNYPHFRAHERCFQMLTQVAGRAGRKDYRGKVLIQTYNPYHQILKQVTTGDYEGMYKEQLYEREQFHYPPKVRLIKITLRHRDWNRVEEGAAWFARSLRVVFDKGVLGPEYPPVSRIRNQYHKQILVKIPKGQPLAKTKNSIKRIEKSFDAISNYRSIRLIYNVDYI</sequence>
<dbReference type="InterPro" id="IPR041222">
    <property type="entry name" value="PriA_3primeBD"/>
</dbReference>
<evidence type="ECO:0000256" key="5">
    <source>
        <dbReference type="ARBA" id="ARBA00022801"/>
    </source>
</evidence>
<evidence type="ECO:0000313" key="14">
    <source>
        <dbReference type="Proteomes" id="UP001174839"/>
    </source>
</evidence>
<evidence type="ECO:0000256" key="1">
    <source>
        <dbReference type="ARBA" id="ARBA00022515"/>
    </source>
</evidence>
<keyword evidence="9 11" id="KW-0238">DNA-binding</keyword>
<evidence type="ECO:0000256" key="8">
    <source>
        <dbReference type="ARBA" id="ARBA00022840"/>
    </source>
</evidence>
<feature type="binding site" evidence="11">
    <location>
        <position position="537"/>
    </location>
    <ligand>
        <name>Zn(2+)</name>
        <dbReference type="ChEBI" id="CHEBI:29105"/>
        <label>2</label>
    </ligand>
</feature>
<feature type="binding site" evidence="11">
    <location>
        <position position="571"/>
    </location>
    <ligand>
        <name>Zn(2+)</name>
        <dbReference type="ChEBI" id="CHEBI:29105"/>
        <label>1</label>
    </ligand>
</feature>
<evidence type="ECO:0000256" key="10">
    <source>
        <dbReference type="ARBA" id="ARBA00023235"/>
    </source>
</evidence>
<dbReference type="SMART" id="SM00490">
    <property type="entry name" value="HELICc"/>
    <property type="match status" value="1"/>
</dbReference>
<keyword evidence="4 11" id="KW-0547">Nucleotide-binding</keyword>
<dbReference type="CDD" id="cd17929">
    <property type="entry name" value="DEXHc_priA"/>
    <property type="match status" value="1"/>
</dbReference>
<dbReference type="Pfam" id="PF18319">
    <property type="entry name" value="Zn_ribbon_PriA"/>
    <property type="match status" value="1"/>
</dbReference>
<dbReference type="SUPFAM" id="SSF52540">
    <property type="entry name" value="P-loop containing nucleoside triphosphate hydrolases"/>
    <property type="match status" value="2"/>
</dbReference>
<dbReference type="EC" id="5.6.2.4" evidence="11"/>
<keyword evidence="2 11" id="KW-0235">DNA replication</keyword>
<comment type="subunit">
    <text evidence="11">Component of the replication restart primosome.</text>
</comment>
<dbReference type="EMBL" id="JAUDUY010000002">
    <property type="protein sequence ID" value="MDM9630532.1"/>
    <property type="molecule type" value="Genomic_DNA"/>
</dbReference>
<evidence type="ECO:0000256" key="3">
    <source>
        <dbReference type="ARBA" id="ARBA00022723"/>
    </source>
</evidence>
<feature type="binding site" evidence="11">
    <location>
        <position position="555"/>
    </location>
    <ligand>
        <name>Zn(2+)</name>
        <dbReference type="ChEBI" id="CHEBI:29105"/>
        <label>2</label>
    </ligand>
</feature>
<keyword evidence="8 11" id="KW-0067">ATP-binding</keyword>
<dbReference type="InterPro" id="IPR027417">
    <property type="entry name" value="P-loop_NTPase"/>
</dbReference>
<comment type="similarity">
    <text evidence="11">Belongs to the helicase family. PriA subfamily.</text>
</comment>
<dbReference type="HAMAP" id="MF_00983">
    <property type="entry name" value="PriA"/>
    <property type="match status" value="1"/>
</dbReference>
<evidence type="ECO:0000313" key="13">
    <source>
        <dbReference type="EMBL" id="MDM9630532.1"/>
    </source>
</evidence>
<dbReference type="Pfam" id="PF00270">
    <property type="entry name" value="DEAD"/>
    <property type="match status" value="1"/>
</dbReference>
<comment type="caution">
    <text evidence="13">The sequence shown here is derived from an EMBL/GenBank/DDBJ whole genome shotgun (WGS) entry which is preliminary data.</text>
</comment>
<reference evidence="13" key="1">
    <citation type="submission" date="2023-06" db="EMBL/GenBank/DDBJ databases">
        <title>Robiginitalea aurantiacus sp. nov. and Algoriphagus sediminis sp. nov., isolated from coastal sediment.</title>
        <authorList>
            <person name="Zhou Z.Y."/>
            <person name="An J."/>
            <person name="Jia Y.W."/>
            <person name="Du Z.J."/>
        </authorList>
    </citation>
    <scope>NUCLEOTIDE SEQUENCE</scope>
    <source>
        <strain evidence="13">M39</strain>
    </source>
</reference>
<evidence type="ECO:0000256" key="2">
    <source>
        <dbReference type="ARBA" id="ARBA00022705"/>
    </source>
</evidence>
<dbReference type="PANTHER" id="PTHR30580">
    <property type="entry name" value="PRIMOSOMAL PROTEIN N"/>
    <property type="match status" value="1"/>
</dbReference>
<keyword evidence="5 11" id="KW-0378">Hydrolase</keyword>
<feature type="binding site" evidence="11">
    <location>
        <position position="528"/>
    </location>
    <ligand>
        <name>Zn(2+)</name>
        <dbReference type="ChEBI" id="CHEBI:29105"/>
        <label>1</label>
    </ligand>
</feature>
<dbReference type="SMART" id="SM00487">
    <property type="entry name" value="DEXDc"/>
    <property type="match status" value="1"/>
</dbReference>
<dbReference type="InterPro" id="IPR014001">
    <property type="entry name" value="Helicase_ATP-bd"/>
</dbReference>
<keyword evidence="7 11" id="KW-0862">Zinc</keyword>
<dbReference type="InterPro" id="IPR040498">
    <property type="entry name" value="PriA_CRR"/>
</dbReference>
<comment type="cofactor">
    <cofactor evidence="11">
        <name>Zn(2+)</name>
        <dbReference type="ChEBI" id="CHEBI:29105"/>
    </cofactor>
    <text evidence="11">Binds 2 zinc ions per subunit.</text>
</comment>
<dbReference type="PANTHER" id="PTHR30580:SF0">
    <property type="entry name" value="PRIMOSOMAL PROTEIN N"/>
    <property type="match status" value="1"/>
</dbReference>
<dbReference type="Proteomes" id="UP001174839">
    <property type="component" value="Unassembled WGS sequence"/>
</dbReference>
<dbReference type="NCBIfam" id="TIGR00595">
    <property type="entry name" value="priA"/>
    <property type="match status" value="1"/>
</dbReference>
<gene>
    <name evidence="11 13" type="primary">priA</name>
    <name evidence="13" type="ORF">QU605_03575</name>
</gene>
<dbReference type="InterPro" id="IPR001650">
    <property type="entry name" value="Helicase_C-like"/>
</dbReference>
<keyword evidence="14" id="KW-1185">Reference proteome</keyword>
<dbReference type="Gene3D" id="3.40.1440.60">
    <property type="entry name" value="PriA, 3(prime) DNA-binding domain"/>
    <property type="match status" value="1"/>
</dbReference>
<evidence type="ECO:0000256" key="7">
    <source>
        <dbReference type="ARBA" id="ARBA00022833"/>
    </source>
</evidence>